<dbReference type="InterPro" id="IPR019734">
    <property type="entry name" value="TPR_rpt"/>
</dbReference>
<protein>
    <submittedName>
        <fullName evidence="5">Uncharacterized protein</fullName>
    </submittedName>
</protein>
<reference evidence="5 6" key="1">
    <citation type="submission" date="2018-05" db="EMBL/GenBank/DDBJ databases">
        <title>Leucothrix arctica sp. nov., isolated from Arctic seawater.</title>
        <authorList>
            <person name="Choi A."/>
            <person name="Baek K."/>
        </authorList>
    </citation>
    <scope>NUCLEOTIDE SEQUENCE [LARGE SCALE GENOMIC DNA]</scope>
    <source>
        <strain evidence="5 6">JCM 18388</strain>
    </source>
</reference>
<feature type="chain" id="PRO_5016447349" evidence="4">
    <location>
        <begin position="25"/>
        <end position="202"/>
    </location>
</feature>
<dbReference type="SUPFAM" id="SSF48452">
    <property type="entry name" value="TPR-like"/>
    <property type="match status" value="1"/>
</dbReference>
<dbReference type="InterPro" id="IPR050498">
    <property type="entry name" value="Ycf3"/>
</dbReference>
<organism evidence="5 6">
    <name type="scientific">Leucothrix pacifica</name>
    <dbReference type="NCBI Taxonomy" id="1247513"/>
    <lineage>
        <taxon>Bacteria</taxon>
        <taxon>Pseudomonadati</taxon>
        <taxon>Pseudomonadota</taxon>
        <taxon>Gammaproteobacteria</taxon>
        <taxon>Thiotrichales</taxon>
        <taxon>Thiotrichaceae</taxon>
        <taxon>Leucothrix</taxon>
    </lineage>
</organism>
<evidence type="ECO:0000313" key="5">
    <source>
        <dbReference type="EMBL" id="PWQ96884.1"/>
    </source>
</evidence>
<dbReference type="EMBL" id="QGKM01000030">
    <property type="protein sequence ID" value="PWQ96884.1"/>
    <property type="molecule type" value="Genomic_DNA"/>
</dbReference>
<dbReference type="PROSITE" id="PS50005">
    <property type="entry name" value="TPR"/>
    <property type="match status" value="1"/>
</dbReference>
<dbReference type="RefSeq" id="WP_109837854.1">
    <property type="nucleotide sequence ID" value="NZ_QGKM01000030.1"/>
</dbReference>
<keyword evidence="2 3" id="KW-0802">TPR repeat</keyword>
<comment type="caution">
    <text evidence="5">The sequence shown here is derived from an EMBL/GenBank/DDBJ whole genome shotgun (WGS) entry which is preliminary data.</text>
</comment>
<dbReference type="AlphaFoldDB" id="A0A317CE04"/>
<keyword evidence="1" id="KW-0677">Repeat</keyword>
<dbReference type="OrthoDB" id="6193797at2"/>
<proteinExistence type="predicted"/>
<evidence type="ECO:0000256" key="3">
    <source>
        <dbReference type="PROSITE-ProRule" id="PRU00339"/>
    </source>
</evidence>
<dbReference type="PANTHER" id="PTHR44858">
    <property type="entry name" value="TETRATRICOPEPTIDE REPEAT PROTEIN 6"/>
    <property type="match status" value="1"/>
</dbReference>
<dbReference type="SMART" id="SM00028">
    <property type="entry name" value="TPR"/>
    <property type="match status" value="2"/>
</dbReference>
<dbReference type="Gene3D" id="1.25.40.10">
    <property type="entry name" value="Tetratricopeptide repeat domain"/>
    <property type="match status" value="1"/>
</dbReference>
<sequence>MKQLTTIMMALVLSVSFIHSAAYAEDNEAFAVKPNRGLNAVQHRQLDTLFDSLRHAKSEVEALSHEREIWRIWIAPEDKTLRKLMDAAIDKVRNAEYEVSVEMFDDIIERYPKYAEVWNQRALAHFQLRNFEASLKDIATTLKLEPRHFGALSGRGVIHLEQGETKLAKQAILRAMRYHPYISSRRLLQDIPLIEANDGPFI</sequence>
<keyword evidence="6" id="KW-1185">Reference proteome</keyword>
<keyword evidence="4" id="KW-0732">Signal</keyword>
<name>A0A317CE04_9GAMM</name>
<evidence type="ECO:0000313" key="6">
    <source>
        <dbReference type="Proteomes" id="UP000245539"/>
    </source>
</evidence>
<evidence type="ECO:0000256" key="2">
    <source>
        <dbReference type="ARBA" id="ARBA00022803"/>
    </source>
</evidence>
<feature type="signal peptide" evidence="4">
    <location>
        <begin position="1"/>
        <end position="24"/>
    </location>
</feature>
<evidence type="ECO:0000256" key="1">
    <source>
        <dbReference type="ARBA" id="ARBA00022737"/>
    </source>
</evidence>
<dbReference type="Pfam" id="PF13432">
    <property type="entry name" value="TPR_16"/>
    <property type="match status" value="1"/>
</dbReference>
<dbReference type="InterPro" id="IPR011990">
    <property type="entry name" value="TPR-like_helical_dom_sf"/>
</dbReference>
<dbReference type="PANTHER" id="PTHR44858:SF1">
    <property type="entry name" value="UDP-N-ACETYLGLUCOSAMINE--PEPTIDE N-ACETYLGLUCOSAMINYLTRANSFERASE SPINDLY-RELATED"/>
    <property type="match status" value="1"/>
</dbReference>
<accession>A0A317CE04</accession>
<gene>
    <name evidence="5" type="ORF">DKW60_11800</name>
</gene>
<feature type="repeat" description="TPR" evidence="3">
    <location>
        <begin position="115"/>
        <end position="148"/>
    </location>
</feature>
<dbReference type="Proteomes" id="UP000245539">
    <property type="component" value="Unassembled WGS sequence"/>
</dbReference>
<evidence type="ECO:0000256" key="4">
    <source>
        <dbReference type="SAM" id="SignalP"/>
    </source>
</evidence>